<dbReference type="Pfam" id="PF14594">
    <property type="entry name" value="Sipho_Gp37"/>
    <property type="match status" value="1"/>
</dbReference>
<sequence length="342" mass="38188">MSFEIYKEDFSTRYEIRHAISVIMNIYYNDIGKLILVAPVSDYNINVLKVGNLLYDTSRNVTFVIENTKIDTTTNRITANGYTANWLLNKRIIASEYHMTTIETGVYKLISDNLRGMTRIQVAQATGMTDKTDNVFIGGNLLDEIIPFLEEKGIGHTMDWNPDDMTHTFRLYKGRDLTAGIHAIVFSEEQGSAKDLVINDDDSTLCNVAYVQGSLSGTDNTFVEIVGDVTGDNRREVWFKTAVRQENDESAADCKARARAYGQMELGKRIRRKSFSVSIDPEDLGKYYALGDIVSCVSARFGVSFSARITGIKYTLDSNKARTEVILGDPILTALGAMKLNG</sequence>
<proteinExistence type="predicted"/>
<evidence type="ECO:0000259" key="1">
    <source>
        <dbReference type="Pfam" id="PF14594"/>
    </source>
</evidence>
<dbReference type="EMBL" id="BK032740">
    <property type="protein sequence ID" value="DAF57829.1"/>
    <property type="molecule type" value="Genomic_DNA"/>
</dbReference>
<name>A0A8S5T3C2_9CAUD</name>
<reference evidence="2" key="1">
    <citation type="journal article" date="2021" name="Proc. Natl. Acad. Sci. U.S.A.">
        <title>A Catalog of Tens of Thousands of Viruses from Human Metagenomes Reveals Hidden Associations with Chronic Diseases.</title>
        <authorList>
            <person name="Tisza M.J."/>
            <person name="Buck C.B."/>
        </authorList>
    </citation>
    <scope>NUCLEOTIDE SEQUENCE</scope>
    <source>
        <strain evidence="2">Ctg8V11</strain>
    </source>
</reference>
<feature type="domain" description="Gp28/Gp37-like" evidence="1">
    <location>
        <begin position="3"/>
        <end position="329"/>
    </location>
</feature>
<organism evidence="2">
    <name type="scientific">Siphoviridae sp. ctg8V11</name>
    <dbReference type="NCBI Taxonomy" id="2827910"/>
    <lineage>
        <taxon>Viruses</taxon>
        <taxon>Duplodnaviria</taxon>
        <taxon>Heunggongvirae</taxon>
        <taxon>Uroviricota</taxon>
        <taxon>Caudoviricetes</taxon>
    </lineage>
</organism>
<dbReference type="InterPro" id="IPR029432">
    <property type="entry name" value="Gp28/Gp37-like_dom"/>
</dbReference>
<accession>A0A8S5T3C2</accession>
<evidence type="ECO:0000313" key="2">
    <source>
        <dbReference type="EMBL" id="DAF57829.1"/>
    </source>
</evidence>
<protein>
    <recommendedName>
        <fullName evidence="1">Gp28/Gp37-like domain-containing protein</fullName>
    </recommendedName>
</protein>